<dbReference type="InterPro" id="IPR016166">
    <property type="entry name" value="FAD-bd_PCMH"/>
</dbReference>
<dbReference type="PANTHER" id="PTHR42973">
    <property type="entry name" value="BINDING OXIDOREDUCTASE, PUTATIVE (AFU_ORTHOLOGUE AFUA_1G17690)-RELATED"/>
    <property type="match status" value="1"/>
</dbReference>
<evidence type="ECO:0000313" key="8">
    <source>
        <dbReference type="Proteomes" id="UP001589748"/>
    </source>
</evidence>
<dbReference type="InterPro" id="IPR016167">
    <property type="entry name" value="FAD-bd_PCMH_sub1"/>
</dbReference>
<dbReference type="Pfam" id="PF01565">
    <property type="entry name" value="FAD_binding_4"/>
    <property type="match status" value="1"/>
</dbReference>
<keyword evidence="4" id="KW-0274">FAD</keyword>
<dbReference type="RefSeq" id="WP_380139044.1">
    <property type="nucleotide sequence ID" value="NZ_JBHLUI010000010.1"/>
</dbReference>
<reference evidence="7 8" key="1">
    <citation type="submission" date="2024-09" db="EMBL/GenBank/DDBJ databases">
        <authorList>
            <person name="Sun Q."/>
            <person name="Mori K."/>
        </authorList>
    </citation>
    <scope>NUCLEOTIDE SEQUENCE [LARGE SCALE GENOMIC DNA]</scope>
    <source>
        <strain evidence="7 8">TISTR 1856</strain>
    </source>
</reference>
<dbReference type="EMBL" id="JBHMDM010000005">
    <property type="protein sequence ID" value="MFB9377475.1"/>
    <property type="molecule type" value="Genomic_DNA"/>
</dbReference>
<keyword evidence="8" id="KW-1185">Reference proteome</keyword>
<evidence type="ECO:0000313" key="7">
    <source>
        <dbReference type="EMBL" id="MFB9377475.1"/>
    </source>
</evidence>
<keyword evidence="5" id="KW-0560">Oxidoreductase</keyword>
<dbReference type="SUPFAM" id="SSF56176">
    <property type="entry name" value="FAD-binding/transporter-associated domain-like"/>
    <property type="match status" value="1"/>
</dbReference>
<evidence type="ECO:0000259" key="6">
    <source>
        <dbReference type="PROSITE" id="PS51387"/>
    </source>
</evidence>
<dbReference type="Proteomes" id="UP001589748">
    <property type="component" value="Unassembled WGS sequence"/>
</dbReference>
<dbReference type="PROSITE" id="PS51387">
    <property type="entry name" value="FAD_PCMH"/>
    <property type="match status" value="1"/>
</dbReference>
<sequence length="470" mass="48268">MTIVDGRAAARLPFLSRVRRPVSPAGLRRRVRGTVALPGEPGYAAAAPWNRAADVRPAAVVAVTGPDDVVEVVRFARRQGWTVAVQRTGHAGVPVGERTVLVLTEGLGTVTVDPALGSARVGAGVVWDEVLAASSPHGLAPLCGSAPGVGVAGMLTGGGLGPVARTYGVSSDRVTAIEVVTGRGELRRATATENADLFWGLRGGKATLGVVTAVEFDLVAQPELFGGCVWFDGADAPVVLEAWRRMAEDLPEAGTTSVALVRLPPMPGVPEPLAGRTTVAVRYAWTGDDASGAAHLAPVLAAATPVLGGVARMPYTAIGAIHADPVDPMPSLEHHTLLHGLPADAVTALLDVAGPGSDCLQTVVELRRLGGAVARTPQVPSAYCHRDAAYSLLAVGVPVGPATAAVPADGARVVAALGPWSTGGMLPNFGAATDPQRLERTYDPETRRRLAALAQQHDPSGVFRTGLAVR</sequence>
<dbReference type="Gene3D" id="3.30.43.10">
    <property type="entry name" value="Uridine Diphospho-n-acetylenolpyruvylglucosamine Reductase, domain 2"/>
    <property type="match status" value="1"/>
</dbReference>
<comment type="cofactor">
    <cofactor evidence="1">
        <name>FAD</name>
        <dbReference type="ChEBI" id="CHEBI:57692"/>
    </cofactor>
</comment>
<gene>
    <name evidence="7" type="ORF">ACFFVI_10880</name>
</gene>
<keyword evidence="3" id="KW-0285">Flavoprotein</keyword>
<name>A0ABV5LTS3_9ACTN</name>
<dbReference type="PANTHER" id="PTHR42973:SF39">
    <property type="entry name" value="FAD-BINDING PCMH-TYPE DOMAIN-CONTAINING PROTEIN"/>
    <property type="match status" value="1"/>
</dbReference>
<evidence type="ECO:0000256" key="4">
    <source>
        <dbReference type="ARBA" id="ARBA00022827"/>
    </source>
</evidence>
<proteinExistence type="inferred from homology"/>
<dbReference type="InterPro" id="IPR050416">
    <property type="entry name" value="FAD-linked_Oxidoreductase"/>
</dbReference>
<evidence type="ECO:0000256" key="3">
    <source>
        <dbReference type="ARBA" id="ARBA00022630"/>
    </source>
</evidence>
<organism evidence="7 8">
    <name type="scientific">Kineococcus gynurae</name>
    <dbReference type="NCBI Taxonomy" id="452979"/>
    <lineage>
        <taxon>Bacteria</taxon>
        <taxon>Bacillati</taxon>
        <taxon>Actinomycetota</taxon>
        <taxon>Actinomycetes</taxon>
        <taxon>Kineosporiales</taxon>
        <taxon>Kineosporiaceae</taxon>
        <taxon>Kineococcus</taxon>
    </lineage>
</organism>
<dbReference type="Gene3D" id="3.30.465.10">
    <property type="match status" value="1"/>
</dbReference>
<dbReference type="InterPro" id="IPR036318">
    <property type="entry name" value="FAD-bd_PCMH-like_sf"/>
</dbReference>
<dbReference type="Gene3D" id="3.40.462.20">
    <property type="match status" value="1"/>
</dbReference>
<comment type="caution">
    <text evidence="7">The sequence shown here is derived from an EMBL/GenBank/DDBJ whole genome shotgun (WGS) entry which is preliminary data.</text>
</comment>
<evidence type="ECO:0000256" key="1">
    <source>
        <dbReference type="ARBA" id="ARBA00001974"/>
    </source>
</evidence>
<evidence type="ECO:0000256" key="2">
    <source>
        <dbReference type="ARBA" id="ARBA00005466"/>
    </source>
</evidence>
<accession>A0ABV5LTS3</accession>
<evidence type="ECO:0000256" key="5">
    <source>
        <dbReference type="ARBA" id="ARBA00023002"/>
    </source>
</evidence>
<dbReference type="InterPro" id="IPR016169">
    <property type="entry name" value="FAD-bd_PCMH_sub2"/>
</dbReference>
<dbReference type="InterPro" id="IPR006094">
    <property type="entry name" value="Oxid_FAD_bind_N"/>
</dbReference>
<feature type="domain" description="FAD-binding PCMH-type" evidence="6">
    <location>
        <begin position="53"/>
        <end position="221"/>
    </location>
</feature>
<protein>
    <submittedName>
        <fullName evidence="7">FAD-binding oxidoreductase</fullName>
    </submittedName>
</protein>
<comment type="similarity">
    <text evidence="2">Belongs to the oxygen-dependent FAD-linked oxidoreductase family.</text>
</comment>